<comment type="caution">
    <text evidence="2">Lacks conserved residue(s) required for the propagation of feature annotation.</text>
</comment>
<dbReference type="PRINTS" id="PR01243">
    <property type="entry name" value="NUCDPKINASE"/>
</dbReference>
<comment type="caution">
    <text evidence="6">The sequence shown here is derived from an EMBL/GenBank/DDBJ whole genome shotgun (WGS) entry which is preliminary data.</text>
</comment>
<feature type="compositionally biased region" description="Basic and acidic residues" evidence="4">
    <location>
        <begin position="67"/>
        <end position="83"/>
    </location>
</feature>
<dbReference type="InterPro" id="IPR034907">
    <property type="entry name" value="NDK-like_dom"/>
</dbReference>
<name>A0A232EZ51_9HYME</name>
<feature type="domain" description="Nucleoside diphosphate kinase-like" evidence="5">
    <location>
        <begin position="91"/>
        <end position="230"/>
    </location>
</feature>
<dbReference type="GO" id="GO:1902176">
    <property type="term" value="P:negative regulation of oxidative stress-induced intrinsic apoptotic signaling pathway"/>
    <property type="evidence" value="ECO:0007669"/>
    <property type="project" value="TreeGrafter"/>
</dbReference>
<dbReference type="GO" id="GO:0006228">
    <property type="term" value="P:UTP biosynthetic process"/>
    <property type="evidence" value="ECO:0007669"/>
    <property type="project" value="InterPro"/>
</dbReference>
<dbReference type="AlphaFoldDB" id="A0A232EZ51"/>
<evidence type="ECO:0000259" key="5">
    <source>
        <dbReference type="SMART" id="SM00562"/>
    </source>
</evidence>
<feature type="region of interest" description="Disordered" evidence="4">
    <location>
        <begin position="57"/>
        <end position="87"/>
    </location>
</feature>
<dbReference type="CDD" id="cd22970">
    <property type="entry name" value="DD_NDKH5-like"/>
    <property type="match status" value="1"/>
</dbReference>
<dbReference type="PANTHER" id="PTHR46161:SF1">
    <property type="entry name" value="NUCLEOSIDE DIPHOSPHATE KINASE HOMOLOG 5"/>
    <property type="match status" value="1"/>
</dbReference>
<dbReference type="GO" id="GO:0006241">
    <property type="term" value="P:CTP biosynthetic process"/>
    <property type="evidence" value="ECO:0007669"/>
    <property type="project" value="InterPro"/>
</dbReference>
<dbReference type="SMART" id="SM00562">
    <property type="entry name" value="NDK"/>
    <property type="match status" value="1"/>
</dbReference>
<evidence type="ECO:0000256" key="3">
    <source>
        <dbReference type="RuleBase" id="RU004011"/>
    </source>
</evidence>
<accession>A0A232EZ51</accession>
<dbReference type="Proteomes" id="UP000215335">
    <property type="component" value="Unassembled WGS sequence"/>
</dbReference>
<dbReference type="PANTHER" id="PTHR46161">
    <property type="entry name" value="NUCLEOSIDE DIPHOSPHATE KINASE"/>
    <property type="match status" value="1"/>
</dbReference>
<keyword evidence="7" id="KW-1185">Reference proteome</keyword>
<dbReference type="Pfam" id="PF00334">
    <property type="entry name" value="NDK"/>
    <property type="match status" value="1"/>
</dbReference>
<dbReference type="GO" id="GO:0006183">
    <property type="term" value="P:GTP biosynthetic process"/>
    <property type="evidence" value="ECO:0007669"/>
    <property type="project" value="InterPro"/>
</dbReference>
<dbReference type="InterPro" id="IPR001564">
    <property type="entry name" value="Nucleoside_diP_kinase"/>
</dbReference>
<dbReference type="EMBL" id="NNAY01001605">
    <property type="protein sequence ID" value="OXU23448.1"/>
    <property type="molecule type" value="Genomic_DNA"/>
</dbReference>
<dbReference type="GO" id="GO:0005929">
    <property type="term" value="C:cilium"/>
    <property type="evidence" value="ECO:0007669"/>
    <property type="project" value="TreeGrafter"/>
</dbReference>
<dbReference type="SUPFAM" id="SSF54919">
    <property type="entry name" value="Nucleoside diphosphate kinase, NDK"/>
    <property type="match status" value="1"/>
</dbReference>
<evidence type="ECO:0000256" key="2">
    <source>
        <dbReference type="PROSITE-ProRule" id="PRU00706"/>
    </source>
</evidence>
<gene>
    <name evidence="6" type="ORF">TSAR_007715</name>
</gene>
<organism evidence="6 7">
    <name type="scientific">Trichomalopsis sarcophagae</name>
    <dbReference type="NCBI Taxonomy" id="543379"/>
    <lineage>
        <taxon>Eukaryota</taxon>
        <taxon>Metazoa</taxon>
        <taxon>Ecdysozoa</taxon>
        <taxon>Arthropoda</taxon>
        <taxon>Hexapoda</taxon>
        <taxon>Insecta</taxon>
        <taxon>Pterygota</taxon>
        <taxon>Neoptera</taxon>
        <taxon>Endopterygota</taxon>
        <taxon>Hymenoptera</taxon>
        <taxon>Apocrita</taxon>
        <taxon>Proctotrupomorpha</taxon>
        <taxon>Chalcidoidea</taxon>
        <taxon>Pteromalidae</taxon>
        <taxon>Pteromalinae</taxon>
        <taxon>Trichomalopsis</taxon>
    </lineage>
</organism>
<reference evidence="6 7" key="1">
    <citation type="journal article" date="2017" name="Curr. Biol.">
        <title>The Evolution of Venom by Co-option of Single-Copy Genes.</title>
        <authorList>
            <person name="Martinson E.O."/>
            <person name="Mrinalini"/>
            <person name="Kelkar Y.D."/>
            <person name="Chang C.H."/>
            <person name="Werren J.H."/>
        </authorList>
    </citation>
    <scope>NUCLEOTIDE SEQUENCE [LARGE SCALE GENOMIC DNA]</scope>
    <source>
        <strain evidence="6 7">Alberta</strain>
        <tissue evidence="6">Whole body</tissue>
    </source>
</reference>
<evidence type="ECO:0000256" key="1">
    <source>
        <dbReference type="ARBA" id="ARBA00008142"/>
    </source>
</evidence>
<feature type="region of interest" description="Disordered" evidence="4">
    <location>
        <begin position="1"/>
        <end position="26"/>
    </location>
</feature>
<dbReference type="Pfam" id="PF05186">
    <property type="entry name" value="Dpy-30"/>
    <property type="match status" value="1"/>
</dbReference>
<protein>
    <recommendedName>
        <fullName evidence="5">Nucleoside diphosphate kinase-like domain-containing protein</fullName>
    </recommendedName>
</protein>
<comment type="similarity">
    <text evidence="1 2 3">Belongs to the NDK family.</text>
</comment>
<dbReference type="PROSITE" id="PS51374">
    <property type="entry name" value="NDPK_LIKE"/>
    <property type="match status" value="1"/>
</dbReference>
<dbReference type="OrthoDB" id="1729737at2759"/>
<dbReference type="STRING" id="543379.A0A232EZ51"/>
<evidence type="ECO:0000256" key="4">
    <source>
        <dbReference type="SAM" id="MobiDB-lite"/>
    </source>
</evidence>
<dbReference type="GO" id="GO:0003341">
    <property type="term" value="P:cilium movement"/>
    <property type="evidence" value="ECO:0007669"/>
    <property type="project" value="TreeGrafter"/>
</dbReference>
<sequence>MCDCTGDNPEPDSAFQTEACNDKPEDLRPPFTILQVEISRSALNLVSSSSATTFDDEVEKTCTATSSDEKASRDCSTESKSSLESESSDELERTLAIVKPEALIFREEIENAIIEAGFQICQTRWLKLSPEQVSDFYLDKFKDECFARLVAYMSSGPILVHSIGKINAVQEWRALIGPNKVTDARLYAPDSIRGRFGRLGDDLINAVHGSKDRRSAEREIRFFFPDQIPEQLPTEDYLLRRVNPILNEALVKCFEAKPDDPVTWLGNWLLDNNSPKYL</sequence>
<evidence type="ECO:0000313" key="6">
    <source>
        <dbReference type="EMBL" id="OXU23448.1"/>
    </source>
</evidence>
<dbReference type="GO" id="GO:0004550">
    <property type="term" value="F:nucleoside diphosphate kinase activity"/>
    <property type="evidence" value="ECO:0007669"/>
    <property type="project" value="InterPro"/>
</dbReference>
<proteinExistence type="inferred from homology"/>
<dbReference type="InterPro" id="IPR007858">
    <property type="entry name" value="Dpy-30_motif"/>
</dbReference>
<dbReference type="Gene3D" id="3.30.70.141">
    <property type="entry name" value="Nucleoside diphosphate kinase-like domain"/>
    <property type="match status" value="1"/>
</dbReference>
<evidence type="ECO:0000313" key="7">
    <source>
        <dbReference type="Proteomes" id="UP000215335"/>
    </source>
</evidence>
<dbReference type="InterPro" id="IPR036850">
    <property type="entry name" value="NDK-like_dom_sf"/>
</dbReference>
<dbReference type="Gene3D" id="1.20.890.10">
    <property type="entry name" value="cAMP-dependent protein kinase regulatory subunit, dimerization-anchoring domain"/>
    <property type="match status" value="1"/>
</dbReference>